<reference evidence="2 3" key="1">
    <citation type="submission" date="2024-05" db="EMBL/GenBank/DDBJ databases">
        <authorList>
            <person name="Wallberg A."/>
        </authorList>
    </citation>
    <scope>NUCLEOTIDE SEQUENCE [LARGE SCALE GENOMIC DNA]</scope>
</reference>
<evidence type="ECO:0008006" key="4">
    <source>
        <dbReference type="Google" id="ProtNLM"/>
    </source>
</evidence>
<dbReference type="Proteomes" id="UP001497623">
    <property type="component" value="Unassembled WGS sequence"/>
</dbReference>
<dbReference type="InterPro" id="IPR036682">
    <property type="entry name" value="OS_D_A10/PebIII_sf"/>
</dbReference>
<accession>A0AAV2RQL1</accession>
<sequence>MKSPVVLVCLLVVVSMAQSGILNVEPAMLQKFLTTDQRWPRAAFCFMGLVPKESDKYDKCQLITEYMRLNLKSDCSGCNEREKTNLKTMAGALQEAQPQIYARFIQI</sequence>
<keyword evidence="1" id="KW-0732">Signal</keyword>
<keyword evidence="3" id="KW-1185">Reference proteome</keyword>
<dbReference type="Gene3D" id="1.10.2080.10">
    <property type="entry name" value="Insect odorant-binding protein A10/Ejaculatory bulb-specific protein 3"/>
    <property type="match status" value="1"/>
</dbReference>
<feature type="chain" id="PRO_5043528195" description="Chemosensory protein" evidence="1">
    <location>
        <begin position="20"/>
        <end position="107"/>
    </location>
</feature>
<name>A0AAV2RQL1_MEGNR</name>
<dbReference type="AlphaFoldDB" id="A0AAV2RQL1"/>
<proteinExistence type="predicted"/>
<comment type="caution">
    <text evidence="2">The sequence shown here is derived from an EMBL/GenBank/DDBJ whole genome shotgun (WGS) entry which is preliminary data.</text>
</comment>
<dbReference type="SUPFAM" id="SSF100910">
    <property type="entry name" value="Chemosensory protein Csp2"/>
    <property type="match status" value="1"/>
</dbReference>
<gene>
    <name evidence="2" type="ORF">MNOR_LOCUS27078</name>
</gene>
<dbReference type="EMBL" id="CAXKWB010027950">
    <property type="protein sequence ID" value="CAL4132888.1"/>
    <property type="molecule type" value="Genomic_DNA"/>
</dbReference>
<evidence type="ECO:0000256" key="1">
    <source>
        <dbReference type="SAM" id="SignalP"/>
    </source>
</evidence>
<protein>
    <recommendedName>
        <fullName evidence="4">Chemosensory protein</fullName>
    </recommendedName>
</protein>
<evidence type="ECO:0000313" key="3">
    <source>
        <dbReference type="Proteomes" id="UP001497623"/>
    </source>
</evidence>
<organism evidence="2 3">
    <name type="scientific">Meganyctiphanes norvegica</name>
    <name type="common">Northern krill</name>
    <name type="synonym">Thysanopoda norvegica</name>
    <dbReference type="NCBI Taxonomy" id="48144"/>
    <lineage>
        <taxon>Eukaryota</taxon>
        <taxon>Metazoa</taxon>
        <taxon>Ecdysozoa</taxon>
        <taxon>Arthropoda</taxon>
        <taxon>Crustacea</taxon>
        <taxon>Multicrustacea</taxon>
        <taxon>Malacostraca</taxon>
        <taxon>Eumalacostraca</taxon>
        <taxon>Eucarida</taxon>
        <taxon>Euphausiacea</taxon>
        <taxon>Euphausiidae</taxon>
        <taxon>Meganyctiphanes</taxon>
    </lineage>
</organism>
<evidence type="ECO:0000313" key="2">
    <source>
        <dbReference type="EMBL" id="CAL4132888.1"/>
    </source>
</evidence>
<feature type="signal peptide" evidence="1">
    <location>
        <begin position="1"/>
        <end position="19"/>
    </location>
</feature>